<dbReference type="EMBL" id="LR131760">
    <property type="protein sequence ID" value="VDS11148.1"/>
    <property type="molecule type" value="Genomic_DNA"/>
</dbReference>
<name>A0A447IUE3_9ARCH</name>
<dbReference type="InterPro" id="IPR000685">
    <property type="entry name" value="RuBisCO_lsu_C"/>
</dbReference>
<dbReference type="PANTHER" id="PTHR42704">
    <property type="entry name" value="RIBULOSE BISPHOSPHATE CARBOXYLASE"/>
    <property type="match status" value="1"/>
</dbReference>
<dbReference type="PANTHER" id="PTHR42704:SF17">
    <property type="entry name" value="RIBULOSE BISPHOSPHATE CARBOXYLASE LARGE CHAIN"/>
    <property type="match status" value="1"/>
</dbReference>
<proteinExistence type="predicted"/>
<dbReference type="Pfam" id="PF00016">
    <property type="entry name" value="RuBisCO_large"/>
    <property type="match status" value="1"/>
</dbReference>
<dbReference type="InterPro" id="IPR036376">
    <property type="entry name" value="RuBisCO_lsu_C_sf"/>
</dbReference>
<organism evidence="3">
    <name type="scientific">uncultured Candidatus Woesearchaeota archaeon</name>
    <dbReference type="NCBI Taxonomy" id="2014372"/>
    <lineage>
        <taxon>Archaea</taxon>
        <taxon>Candidatus Woesearchaeota</taxon>
        <taxon>environmental samples</taxon>
    </lineage>
</organism>
<dbReference type="SUPFAM" id="SSF54966">
    <property type="entry name" value="RuBisCO, large subunit, small (N-terminal) domain"/>
    <property type="match status" value="1"/>
</dbReference>
<dbReference type="GO" id="GO:0015977">
    <property type="term" value="P:carbon fixation"/>
    <property type="evidence" value="ECO:0007669"/>
    <property type="project" value="InterPro"/>
</dbReference>
<dbReference type="InterPro" id="IPR017443">
    <property type="entry name" value="RuBisCO_lsu_fd_N"/>
</dbReference>
<dbReference type="Pfam" id="PF02788">
    <property type="entry name" value="RuBisCO_large_N"/>
    <property type="match status" value="1"/>
</dbReference>
<dbReference type="GO" id="GO:0000287">
    <property type="term" value="F:magnesium ion binding"/>
    <property type="evidence" value="ECO:0007669"/>
    <property type="project" value="InterPro"/>
</dbReference>
<dbReference type="Gene3D" id="3.20.20.110">
    <property type="entry name" value="Ribulose bisphosphate carboxylase, large subunit, C-terminal domain"/>
    <property type="match status" value="1"/>
</dbReference>
<evidence type="ECO:0000313" key="3">
    <source>
        <dbReference type="EMBL" id="VDS11148.1"/>
    </source>
</evidence>
<feature type="domain" description="Ribulose bisphosphate carboxylase large subunit C-terminal" evidence="1">
    <location>
        <begin position="145"/>
        <end position="385"/>
    </location>
</feature>
<dbReference type="Gene3D" id="3.30.70.150">
    <property type="entry name" value="RuBisCO large subunit, N-terminal domain"/>
    <property type="match status" value="1"/>
</dbReference>
<accession>A0A447IUE3</accession>
<reference evidence="3" key="1">
    <citation type="submission" date="2018-12" db="EMBL/GenBank/DDBJ databases">
        <authorList>
            <person name="Jaffe A."/>
        </authorList>
    </citation>
    <scope>NUCLEOTIDE SEQUENCE</scope>
</reference>
<evidence type="ECO:0000259" key="2">
    <source>
        <dbReference type="Pfam" id="PF02788"/>
    </source>
</evidence>
<dbReference type="AlphaFoldDB" id="A0A447IUE3"/>
<gene>
    <name evidence="3" type="primary">rbcL</name>
</gene>
<protein>
    <submittedName>
        <fullName evidence="3">RuBisCO long chain, Form III-b</fullName>
    </submittedName>
</protein>
<feature type="domain" description="Ribulose bisphosphate carboxylase large subunit ferrodoxin-like N-terminal" evidence="2">
    <location>
        <begin position="10"/>
        <end position="107"/>
    </location>
</feature>
<dbReference type="SUPFAM" id="SSF51649">
    <property type="entry name" value="RuBisCo, C-terminal domain"/>
    <property type="match status" value="1"/>
</dbReference>
<sequence>MFQFLSTRFSKSDVIAEYAIEPAQAVSFQDACRHVAAASIGVSPEAFVRGDAPAVVSLDKGGQVALIRYPADLFEPGNADQISHSLTGHLQLPSVKRATLLDMQFPRTLVKSFPGPRFGVKGIRKLIGTNQALLEASLLQGSSYEFSMNAYEAWTGMDIVADAPSLTNLPSNRFKERVFQTHRRKKKAEQLNGGHKMYMPNVTGSETVKRADFAHTLGCEAVVLNLSGFSSLQNLREADVPVAIQLQRSVRMPHMSSHACAKLCRLAGADIVHIGSLPGPMNADASVHVHDVIDKRLIEERSLAKPWHGVKSSMGLACRVGASHIPGLVQRLGNDLVIQFTDAVSGHSHGVRKGAMACRQALDSHLHHIPLQVYGLKHSELRESLASLQPRF</sequence>
<dbReference type="InterPro" id="IPR036422">
    <property type="entry name" value="RuBisCO_lsu_N_sf"/>
</dbReference>
<dbReference type="InterPro" id="IPR033966">
    <property type="entry name" value="RuBisCO"/>
</dbReference>
<evidence type="ECO:0000259" key="1">
    <source>
        <dbReference type="Pfam" id="PF00016"/>
    </source>
</evidence>
<dbReference type="GO" id="GO:0016984">
    <property type="term" value="F:ribulose-bisphosphate carboxylase activity"/>
    <property type="evidence" value="ECO:0007669"/>
    <property type="project" value="InterPro"/>
</dbReference>